<dbReference type="PANTHER" id="PTHR34144:SF7">
    <property type="entry name" value="EXPORT PROTEIN (CAP59), PUTATIVE (AFU_ORTHOLOGUE AFUA_7G05020)-RELATED"/>
    <property type="match status" value="1"/>
</dbReference>
<protein>
    <recommendedName>
        <fullName evidence="3">Polysaccharide export protein</fullName>
    </recommendedName>
</protein>
<proteinExistence type="predicted"/>
<keyword evidence="2" id="KW-1185">Reference proteome</keyword>
<dbReference type="Pfam" id="PF11735">
    <property type="entry name" value="CAP59_mtransfer"/>
    <property type="match status" value="1"/>
</dbReference>
<dbReference type="InterPro" id="IPR021047">
    <property type="entry name" value="Mannosyltransferase_CMT1"/>
</dbReference>
<evidence type="ECO:0000313" key="2">
    <source>
        <dbReference type="Proteomes" id="UP001219355"/>
    </source>
</evidence>
<dbReference type="AlphaFoldDB" id="A0AAF0DL62"/>
<dbReference type="Proteomes" id="UP001219355">
    <property type="component" value="Chromosome 3"/>
</dbReference>
<organism evidence="1 2">
    <name type="scientific">Emydomyces testavorans</name>
    <dbReference type="NCBI Taxonomy" id="2070801"/>
    <lineage>
        <taxon>Eukaryota</taxon>
        <taxon>Fungi</taxon>
        <taxon>Dikarya</taxon>
        <taxon>Ascomycota</taxon>
        <taxon>Pezizomycotina</taxon>
        <taxon>Eurotiomycetes</taxon>
        <taxon>Eurotiomycetidae</taxon>
        <taxon>Onygenales</taxon>
        <taxon>Nannizziopsiaceae</taxon>
        <taxon>Emydomyces</taxon>
    </lineage>
</organism>
<gene>
    <name evidence="1" type="ORF">PRK78_005673</name>
</gene>
<evidence type="ECO:0000313" key="1">
    <source>
        <dbReference type="EMBL" id="WEW60188.1"/>
    </source>
</evidence>
<reference evidence="1" key="1">
    <citation type="submission" date="2023-03" db="EMBL/GenBank/DDBJ databases">
        <title>Emydomyces testavorans Genome Sequence.</title>
        <authorList>
            <person name="Hoyer L."/>
        </authorList>
    </citation>
    <scope>NUCLEOTIDE SEQUENCE</scope>
    <source>
        <strain evidence="1">16-2883</strain>
    </source>
</reference>
<sequence>MSVGLVCHRPLSRTRLRRPGWRRLLLLAFVAFFLVDLGHIARSGSVSVLESGPLRPNVRYQERVFIASIHWNNEALLRTHWNNALLDLVQTLGPESVYVSILESGSWDGSKDALRALDEELGTLAVERKVVLDETTHDDEIGHVPLPDERGWIWTPRGKKELRRIPYLSRLRNRVMEEMTMLASRRERRRTFDKVLWLNDVVFTTADILNLLDTRGGAYAAACSLDFFKPPTYYDTFALRDSSGAKAITQTWPYFLSSRSRHAMMGGTPVPVRSCWNGIVAFDAAPFYQSPSLKFRGISDSLAKRHLEGSECCLIHADNFLTTTKGVWLNPNVRVGYNEPAYKAVHPRSSATWPSMGEKFWGLWRNRAARLTNWPRRMVEDVVVRWRVRGWSAESRFEDAENGVHCLINEMQVLVGNGWAHV</sequence>
<accession>A0AAF0DL62</accession>
<dbReference type="PANTHER" id="PTHR34144">
    <property type="entry name" value="CHROMOSOME 8, WHOLE GENOME SHOTGUN SEQUENCE"/>
    <property type="match status" value="1"/>
</dbReference>
<evidence type="ECO:0008006" key="3">
    <source>
        <dbReference type="Google" id="ProtNLM"/>
    </source>
</evidence>
<name>A0AAF0DL62_9EURO</name>
<dbReference type="EMBL" id="CP120629">
    <property type="protein sequence ID" value="WEW60188.1"/>
    <property type="molecule type" value="Genomic_DNA"/>
</dbReference>